<proteinExistence type="predicted"/>
<name>A0A1D2VR26_9ASCO</name>
<dbReference type="EMBL" id="KV454475">
    <property type="protein sequence ID" value="ODV64062.1"/>
    <property type="molecule type" value="Genomic_DNA"/>
</dbReference>
<dbReference type="GeneID" id="30964871"/>
<keyword evidence="2" id="KW-1185">Reference proteome</keyword>
<protein>
    <submittedName>
        <fullName evidence="1">Uncharacterized protein</fullName>
    </submittedName>
</protein>
<sequence length="74" mass="7862">MLRLNPVIAIAHQQQNQLTFGDNSNSLSTTSNKTSVVDAALSDEIMTNGLVTNLIGGLTLIKGFNPDTLSDSDE</sequence>
<dbReference type="AlphaFoldDB" id="A0A1D2VR26"/>
<organism evidence="1 2">
    <name type="scientific">Ascoidea rubescens DSM 1968</name>
    <dbReference type="NCBI Taxonomy" id="1344418"/>
    <lineage>
        <taxon>Eukaryota</taxon>
        <taxon>Fungi</taxon>
        <taxon>Dikarya</taxon>
        <taxon>Ascomycota</taxon>
        <taxon>Saccharomycotina</taxon>
        <taxon>Saccharomycetes</taxon>
        <taxon>Ascoideaceae</taxon>
        <taxon>Ascoidea</taxon>
    </lineage>
</organism>
<accession>A0A1D2VR26</accession>
<reference evidence="2" key="1">
    <citation type="submission" date="2016-05" db="EMBL/GenBank/DDBJ databases">
        <title>Comparative genomics of biotechnologically important yeasts.</title>
        <authorList>
            <consortium name="DOE Joint Genome Institute"/>
            <person name="Riley R."/>
            <person name="Haridas S."/>
            <person name="Wolfe K.H."/>
            <person name="Lopes M.R."/>
            <person name="Hittinger C.T."/>
            <person name="Goker M."/>
            <person name="Salamov A."/>
            <person name="Wisecaver J."/>
            <person name="Long T.M."/>
            <person name="Aerts A.L."/>
            <person name="Barry K."/>
            <person name="Choi C."/>
            <person name="Clum A."/>
            <person name="Coughlan A.Y."/>
            <person name="Deshpande S."/>
            <person name="Douglass A.P."/>
            <person name="Hanson S.J."/>
            <person name="Klenk H.-P."/>
            <person name="Labutti K."/>
            <person name="Lapidus A."/>
            <person name="Lindquist E."/>
            <person name="Lipzen A."/>
            <person name="Meier-Kolthoff J.P."/>
            <person name="Ohm R.A."/>
            <person name="Otillar R.P."/>
            <person name="Pangilinan J."/>
            <person name="Peng Y."/>
            <person name="Rokas A."/>
            <person name="Rosa C.A."/>
            <person name="Scheuner C."/>
            <person name="Sibirny A.A."/>
            <person name="Slot J.C."/>
            <person name="Stielow J.B."/>
            <person name="Sun H."/>
            <person name="Kurtzman C.P."/>
            <person name="Blackwell M."/>
            <person name="Grigoriev I.V."/>
            <person name="Jeffries T.W."/>
        </authorList>
    </citation>
    <scope>NUCLEOTIDE SEQUENCE [LARGE SCALE GENOMIC DNA]</scope>
    <source>
        <strain evidence="2">DSM 1968</strain>
    </source>
</reference>
<evidence type="ECO:0000313" key="2">
    <source>
        <dbReference type="Proteomes" id="UP000095038"/>
    </source>
</evidence>
<evidence type="ECO:0000313" key="1">
    <source>
        <dbReference type="EMBL" id="ODV64062.1"/>
    </source>
</evidence>
<gene>
    <name evidence="1" type="ORF">ASCRUDRAFT_5942</name>
</gene>
<dbReference type="RefSeq" id="XP_020050369.1">
    <property type="nucleotide sequence ID" value="XM_020191235.1"/>
</dbReference>
<dbReference type="Proteomes" id="UP000095038">
    <property type="component" value="Unassembled WGS sequence"/>
</dbReference>
<dbReference type="InParanoid" id="A0A1D2VR26"/>